<reference evidence="1" key="1">
    <citation type="journal article" date="2023" name="Mol. Phylogenet. Evol.">
        <title>Genome-scale phylogeny and comparative genomics of the fungal order Sordariales.</title>
        <authorList>
            <person name="Hensen N."/>
            <person name="Bonometti L."/>
            <person name="Westerberg I."/>
            <person name="Brannstrom I.O."/>
            <person name="Guillou S."/>
            <person name="Cros-Aarteil S."/>
            <person name="Calhoun S."/>
            <person name="Haridas S."/>
            <person name="Kuo A."/>
            <person name="Mondo S."/>
            <person name="Pangilinan J."/>
            <person name="Riley R."/>
            <person name="LaButti K."/>
            <person name="Andreopoulos B."/>
            <person name="Lipzen A."/>
            <person name="Chen C."/>
            <person name="Yan M."/>
            <person name="Daum C."/>
            <person name="Ng V."/>
            <person name="Clum A."/>
            <person name="Steindorff A."/>
            <person name="Ohm R.A."/>
            <person name="Martin F."/>
            <person name="Silar P."/>
            <person name="Natvig D.O."/>
            <person name="Lalanne C."/>
            <person name="Gautier V."/>
            <person name="Ament-Velasquez S.L."/>
            <person name="Kruys A."/>
            <person name="Hutchinson M.I."/>
            <person name="Powell A.J."/>
            <person name="Barry K."/>
            <person name="Miller A.N."/>
            <person name="Grigoriev I.V."/>
            <person name="Debuchy R."/>
            <person name="Gladieux P."/>
            <person name="Hiltunen Thoren M."/>
            <person name="Johannesson H."/>
        </authorList>
    </citation>
    <scope>NUCLEOTIDE SEQUENCE</scope>
    <source>
        <strain evidence="1">CBS 731.68</strain>
    </source>
</reference>
<dbReference type="GeneID" id="87834292"/>
<comment type="caution">
    <text evidence="1">The sequence shown here is derived from an EMBL/GenBank/DDBJ whole genome shotgun (WGS) entry which is preliminary data.</text>
</comment>
<evidence type="ECO:0000313" key="1">
    <source>
        <dbReference type="EMBL" id="KAK4122359.1"/>
    </source>
</evidence>
<name>A0AAN6TXA0_9PEZI</name>
<dbReference type="InterPro" id="IPR002110">
    <property type="entry name" value="Ankyrin_rpt"/>
</dbReference>
<accession>A0AAN6TXA0</accession>
<dbReference type="Proteomes" id="UP001302602">
    <property type="component" value="Unassembled WGS sequence"/>
</dbReference>
<dbReference type="RefSeq" id="XP_062646130.1">
    <property type="nucleotide sequence ID" value="XM_062797513.1"/>
</dbReference>
<keyword evidence="2" id="KW-1185">Reference proteome</keyword>
<proteinExistence type="predicted"/>
<dbReference type="SUPFAM" id="SSF48403">
    <property type="entry name" value="Ankyrin repeat"/>
    <property type="match status" value="1"/>
</dbReference>
<dbReference type="EMBL" id="MU853231">
    <property type="protein sequence ID" value="KAK4122359.1"/>
    <property type="molecule type" value="Genomic_DNA"/>
</dbReference>
<reference evidence="1" key="2">
    <citation type="submission" date="2023-05" db="EMBL/GenBank/DDBJ databases">
        <authorList>
            <consortium name="Lawrence Berkeley National Laboratory"/>
            <person name="Steindorff A."/>
            <person name="Hensen N."/>
            <person name="Bonometti L."/>
            <person name="Westerberg I."/>
            <person name="Brannstrom I.O."/>
            <person name="Guillou S."/>
            <person name="Cros-Aarteil S."/>
            <person name="Calhoun S."/>
            <person name="Haridas S."/>
            <person name="Kuo A."/>
            <person name="Mondo S."/>
            <person name="Pangilinan J."/>
            <person name="Riley R."/>
            <person name="Labutti K."/>
            <person name="Andreopoulos B."/>
            <person name="Lipzen A."/>
            <person name="Chen C."/>
            <person name="Yanf M."/>
            <person name="Daum C."/>
            <person name="Ng V."/>
            <person name="Clum A."/>
            <person name="Ohm R."/>
            <person name="Martin F."/>
            <person name="Silar P."/>
            <person name="Natvig D."/>
            <person name="Lalanne C."/>
            <person name="Gautier V."/>
            <person name="Ament-Velasquez S.L."/>
            <person name="Kruys A."/>
            <person name="Hutchinson M.I."/>
            <person name="Powell A.J."/>
            <person name="Barry K."/>
            <person name="Miller A.N."/>
            <person name="Grigoriev I.V."/>
            <person name="Debuchy R."/>
            <person name="Gladieux P."/>
            <person name="Thoren M.H."/>
            <person name="Johannesson H."/>
        </authorList>
    </citation>
    <scope>NUCLEOTIDE SEQUENCE</scope>
    <source>
        <strain evidence="1">CBS 731.68</strain>
    </source>
</reference>
<dbReference type="Gene3D" id="1.25.40.20">
    <property type="entry name" value="Ankyrin repeat-containing domain"/>
    <property type="match status" value="1"/>
</dbReference>
<sequence>MLSSACTLGNHRSLKRLLEDGVDVTTADEYGDTLLHPATEYGHDRVGSCFSAQTGLI</sequence>
<dbReference type="Pfam" id="PF13637">
    <property type="entry name" value="Ank_4"/>
    <property type="match status" value="1"/>
</dbReference>
<organism evidence="1 2">
    <name type="scientific">Parathielavia appendiculata</name>
    <dbReference type="NCBI Taxonomy" id="2587402"/>
    <lineage>
        <taxon>Eukaryota</taxon>
        <taxon>Fungi</taxon>
        <taxon>Dikarya</taxon>
        <taxon>Ascomycota</taxon>
        <taxon>Pezizomycotina</taxon>
        <taxon>Sordariomycetes</taxon>
        <taxon>Sordariomycetidae</taxon>
        <taxon>Sordariales</taxon>
        <taxon>Chaetomiaceae</taxon>
        <taxon>Parathielavia</taxon>
    </lineage>
</organism>
<protein>
    <submittedName>
        <fullName evidence="1">Uncharacterized protein</fullName>
    </submittedName>
</protein>
<dbReference type="AlphaFoldDB" id="A0AAN6TXA0"/>
<dbReference type="InterPro" id="IPR036770">
    <property type="entry name" value="Ankyrin_rpt-contain_sf"/>
</dbReference>
<evidence type="ECO:0000313" key="2">
    <source>
        <dbReference type="Proteomes" id="UP001302602"/>
    </source>
</evidence>
<gene>
    <name evidence="1" type="ORF">N657DRAFT_720882</name>
</gene>